<evidence type="ECO:0000313" key="3">
    <source>
        <dbReference type="Proteomes" id="UP000185696"/>
    </source>
</evidence>
<name>A0A7Z1ATF9_9PSEU</name>
<evidence type="ECO:0000256" key="1">
    <source>
        <dbReference type="SAM" id="SignalP"/>
    </source>
</evidence>
<dbReference type="EMBL" id="MSIF01000046">
    <property type="protein sequence ID" value="OLF04370.1"/>
    <property type="molecule type" value="Genomic_DNA"/>
</dbReference>
<feature type="signal peptide" evidence="1">
    <location>
        <begin position="1"/>
        <end position="23"/>
    </location>
</feature>
<dbReference type="RefSeq" id="WP_075138507.1">
    <property type="nucleotide sequence ID" value="NZ_MSIF01000046.1"/>
</dbReference>
<keyword evidence="1" id="KW-0732">Signal</keyword>
<reference evidence="2 3" key="1">
    <citation type="submission" date="2016-12" db="EMBL/GenBank/DDBJ databases">
        <title>The draft genome sequence of Actinophytocola xinjiangensis.</title>
        <authorList>
            <person name="Wang W."/>
            <person name="Yuan L."/>
        </authorList>
    </citation>
    <scope>NUCLEOTIDE SEQUENCE [LARGE SCALE GENOMIC DNA]</scope>
    <source>
        <strain evidence="2 3">CGMCC 4.4663</strain>
    </source>
</reference>
<organism evidence="2 3">
    <name type="scientific">Actinophytocola xinjiangensis</name>
    <dbReference type="NCBI Taxonomy" id="485602"/>
    <lineage>
        <taxon>Bacteria</taxon>
        <taxon>Bacillati</taxon>
        <taxon>Actinomycetota</taxon>
        <taxon>Actinomycetes</taxon>
        <taxon>Pseudonocardiales</taxon>
        <taxon>Pseudonocardiaceae</taxon>
    </lineage>
</organism>
<comment type="caution">
    <text evidence="2">The sequence shown here is derived from an EMBL/GenBank/DDBJ whole genome shotgun (WGS) entry which is preliminary data.</text>
</comment>
<feature type="chain" id="PRO_5038656930" evidence="1">
    <location>
        <begin position="24"/>
        <end position="195"/>
    </location>
</feature>
<accession>A0A7Z1ATF9</accession>
<evidence type="ECO:0000313" key="2">
    <source>
        <dbReference type="EMBL" id="OLF04370.1"/>
    </source>
</evidence>
<dbReference type="Proteomes" id="UP000185696">
    <property type="component" value="Unassembled WGS sequence"/>
</dbReference>
<dbReference type="OrthoDB" id="3530423at2"/>
<gene>
    <name evidence="2" type="ORF">BLA60_40990</name>
</gene>
<sequence>MSRVGAVLTALAALMLTAPVAAAEVEPGGWESYSPGFNVQERGCGQVDDLTFRLTCTTASGDQRAERRYVTYTGGSRQFEGYFRITDLPGSRISLKQTFNEATGPFFMLAVERGGRLYAVHGGDTIATGATIGTTVRVNTVHDVGGTHRTYINGSLRHTVAGPSGPYYDKFGAYRTNSGAGTVTVEWSGIRFWRK</sequence>
<proteinExistence type="predicted"/>
<keyword evidence="3" id="KW-1185">Reference proteome</keyword>
<protein>
    <submittedName>
        <fullName evidence="2">Uncharacterized protein</fullName>
    </submittedName>
</protein>
<dbReference type="AlphaFoldDB" id="A0A7Z1ATF9"/>